<evidence type="ECO:0000313" key="1">
    <source>
        <dbReference type="EMBL" id="PQJ09544.1"/>
    </source>
</evidence>
<organism evidence="1 2">
    <name type="scientific">Flavipsychrobacter stenotrophus</name>
    <dbReference type="NCBI Taxonomy" id="2077091"/>
    <lineage>
        <taxon>Bacteria</taxon>
        <taxon>Pseudomonadati</taxon>
        <taxon>Bacteroidota</taxon>
        <taxon>Chitinophagia</taxon>
        <taxon>Chitinophagales</taxon>
        <taxon>Chitinophagaceae</taxon>
        <taxon>Flavipsychrobacter</taxon>
    </lineage>
</organism>
<sequence length="132" mass="14740">MLLTSCKTHQIPVSDFRQMFAGKTLSRTVTTSSPFGGTTSYATYPISYIKCVDKKGKAAQLKNAPSVEMRVTDTNNKKTIFYFDLVEVKDSVIKGGMSRVMPSFKKTIPLGKIKKIEVQDGGKKYQYVKIID</sequence>
<comment type="caution">
    <text evidence="1">The sequence shown here is derived from an EMBL/GenBank/DDBJ whole genome shotgun (WGS) entry which is preliminary data.</text>
</comment>
<dbReference type="EMBL" id="PPSL01000006">
    <property type="protein sequence ID" value="PQJ09544.1"/>
    <property type="molecule type" value="Genomic_DNA"/>
</dbReference>
<evidence type="ECO:0000313" key="2">
    <source>
        <dbReference type="Proteomes" id="UP000239872"/>
    </source>
</evidence>
<dbReference type="Proteomes" id="UP000239872">
    <property type="component" value="Unassembled WGS sequence"/>
</dbReference>
<dbReference type="AlphaFoldDB" id="A0A2S7SS17"/>
<name>A0A2S7SS17_9BACT</name>
<accession>A0A2S7SS17</accession>
<gene>
    <name evidence="1" type="ORF">CJD36_020110</name>
</gene>
<protein>
    <submittedName>
        <fullName evidence="1">Uncharacterized protein</fullName>
    </submittedName>
</protein>
<reference evidence="1 2" key="1">
    <citation type="submission" date="2018-01" db="EMBL/GenBank/DDBJ databases">
        <title>A novel member of the phylum Bacteroidetes isolated from glacier ice.</title>
        <authorList>
            <person name="Liu Q."/>
            <person name="Xin Y.-H."/>
        </authorList>
    </citation>
    <scope>NUCLEOTIDE SEQUENCE [LARGE SCALE GENOMIC DNA]</scope>
    <source>
        <strain evidence="1 2">RB1R16</strain>
    </source>
</reference>
<proteinExistence type="predicted"/>
<keyword evidence="2" id="KW-1185">Reference proteome</keyword>